<dbReference type="NCBIfam" id="NF008749">
    <property type="entry name" value="PRK11784.1-1"/>
    <property type="match status" value="1"/>
</dbReference>
<keyword evidence="1 2" id="KW-0711">Selenium</keyword>
<dbReference type="CDD" id="cd01520">
    <property type="entry name" value="RHOD_YbbB"/>
    <property type="match status" value="1"/>
</dbReference>
<feature type="active site" description="S-selanylcysteine intermediate" evidence="2">
    <location>
        <position position="97"/>
    </location>
</feature>
<comment type="catalytic activity">
    <reaction evidence="2">
        <text>5-methylaminomethyl-2-(Se-phospho)selenouridine(34) in tRNA + H2O = 5-methylaminomethyl-2-selenouridine(34) in tRNA + phosphate</text>
        <dbReference type="Rhea" id="RHEA:60176"/>
        <dbReference type="Rhea" id="RHEA-COMP:10196"/>
        <dbReference type="Rhea" id="RHEA-COMP:15523"/>
        <dbReference type="ChEBI" id="CHEBI:15377"/>
        <dbReference type="ChEBI" id="CHEBI:43474"/>
        <dbReference type="ChEBI" id="CHEBI:82743"/>
        <dbReference type="ChEBI" id="CHEBI:143702"/>
    </reaction>
</comment>
<comment type="similarity">
    <text evidence="2">Belongs to the SelU family.</text>
</comment>
<dbReference type="GO" id="GO:0016765">
    <property type="term" value="F:transferase activity, transferring alkyl or aryl (other than methyl) groups"/>
    <property type="evidence" value="ECO:0007669"/>
    <property type="project" value="UniProtKB-UniRule"/>
</dbReference>
<dbReference type="InterPro" id="IPR027417">
    <property type="entry name" value="P-loop_NTPase"/>
</dbReference>
<dbReference type="Gene3D" id="3.40.250.10">
    <property type="entry name" value="Rhodanese-like domain"/>
    <property type="match status" value="1"/>
</dbReference>
<dbReference type="STRING" id="1354337.M983_0030"/>
<dbReference type="InterPro" id="IPR001763">
    <property type="entry name" value="Rhodanese-like_dom"/>
</dbReference>
<proteinExistence type="inferred from homology"/>
<comment type="catalytic activity">
    <reaction evidence="2">
        <text>5-methylaminomethyl-S-(2E)-geranyl-thiouridine(34) in tRNA + selenophosphate + H(+) = 5-methylaminomethyl-2-(Se-phospho)selenouridine(34) in tRNA + (2E)-thiogeraniol</text>
        <dbReference type="Rhea" id="RHEA:60172"/>
        <dbReference type="Rhea" id="RHEA-COMP:14654"/>
        <dbReference type="Rhea" id="RHEA-COMP:15523"/>
        <dbReference type="ChEBI" id="CHEBI:15378"/>
        <dbReference type="ChEBI" id="CHEBI:16144"/>
        <dbReference type="ChEBI" id="CHEBI:140632"/>
        <dbReference type="ChEBI" id="CHEBI:143702"/>
        <dbReference type="ChEBI" id="CHEBI:143703"/>
    </reaction>
</comment>
<accession>A0A198GQG5</accession>
<comment type="function">
    <text evidence="2">Involved in the post-transcriptional modification of the uridine at the wobble position (U34) of tRNA(Lys), tRNA(Glu) and tRNA(Gln). Catalyzes the conversion of 2-thiouridine (S2U-RNA) to 2-selenouridine (Se2U-RNA). Acts in a two-step process involving geranylation of 2-thiouridine (S2U) to S-geranyl-2-thiouridine (geS2U) and subsequent selenation of the latter derivative to 2-selenouridine (Se2U) in the tRNA chain.</text>
</comment>
<comment type="catalytic activity">
    <reaction evidence="2">
        <text>5-methylaminomethyl-2-thiouridine(34) in tRNA + selenophosphate + (2E)-geranyl diphosphate + H2O + H(+) = 5-methylaminomethyl-2-selenouridine(34) in tRNA + (2E)-thiogeraniol + phosphate + diphosphate</text>
        <dbReference type="Rhea" id="RHEA:42716"/>
        <dbReference type="Rhea" id="RHEA-COMP:10195"/>
        <dbReference type="Rhea" id="RHEA-COMP:10196"/>
        <dbReference type="ChEBI" id="CHEBI:15377"/>
        <dbReference type="ChEBI" id="CHEBI:15378"/>
        <dbReference type="ChEBI" id="CHEBI:16144"/>
        <dbReference type="ChEBI" id="CHEBI:33019"/>
        <dbReference type="ChEBI" id="CHEBI:43474"/>
        <dbReference type="ChEBI" id="CHEBI:58057"/>
        <dbReference type="ChEBI" id="CHEBI:74455"/>
        <dbReference type="ChEBI" id="CHEBI:82743"/>
        <dbReference type="ChEBI" id="CHEBI:143703"/>
        <dbReference type="EC" id="2.9.1.3"/>
    </reaction>
</comment>
<comment type="subunit">
    <text evidence="2">Monomer.</text>
</comment>
<dbReference type="SMART" id="SM00450">
    <property type="entry name" value="RHOD"/>
    <property type="match status" value="1"/>
</dbReference>
<protein>
    <recommendedName>
        <fullName evidence="2">tRNA 2-selenouridine synthase</fullName>
        <ecNumber evidence="2">2.9.1.3</ecNumber>
    </recommendedName>
</protein>
<dbReference type="EMBL" id="LXEN01000003">
    <property type="protein sequence ID" value="OAT39308.1"/>
    <property type="molecule type" value="Genomic_DNA"/>
</dbReference>
<evidence type="ECO:0000313" key="5">
    <source>
        <dbReference type="Proteomes" id="UP000094023"/>
    </source>
</evidence>
<dbReference type="InterPro" id="IPR017582">
    <property type="entry name" value="SelU"/>
</dbReference>
<dbReference type="GO" id="GO:0043828">
    <property type="term" value="F:tRNA 2-selenouridine synthase activity"/>
    <property type="evidence" value="ECO:0007669"/>
    <property type="project" value="UniProtKB-EC"/>
</dbReference>
<evidence type="ECO:0000313" key="4">
    <source>
        <dbReference type="EMBL" id="OAT39308.1"/>
    </source>
</evidence>
<dbReference type="NCBIfam" id="TIGR03167">
    <property type="entry name" value="tRNA_sel_U_synt"/>
    <property type="match status" value="1"/>
</dbReference>
<feature type="domain" description="Rhodanese" evidence="3">
    <location>
        <begin position="14"/>
        <end position="137"/>
    </location>
</feature>
<evidence type="ECO:0000256" key="2">
    <source>
        <dbReference type="HAMAP-Rule" id="MF_01622"/>
    </source>
</evidence>
<comment type="caution">
    <text evidence="4">The sequence shown here is derived from an EMBL/GenBank/DDBJ whole genome shotgun (WGS) entry which is preliminary data.</text>
</comment>
<dbReference type="SUPFAM" id="SSF52821">
    <property type="entry name" value="Rhodanese/Cell cycle control phosphatase"/>
    <property type="match status" value="1"/>
</dbReference>
<dbReference type="InterPro" id="IPR036873">
    <property type="entry name" value="Rhodanese-like_dom_sf"/>
</dbReference>
<dbReference type="NCBIfam" id="NF008751">
    <property type="entry name" value="PRK11784.1-3"/>
    <property type="match status" value="1"/>
</dbReference>
<dbReference type="PROSITE" id="PS50206">
    <property type="entry name" value="RHODANESE_3"/>
    <property type="match status" value="1"/>
</dbReference>
<dbReference type="OrthoDB" id="9808735at2"/>
<dbReference type="NCBIfam" id="NF008750">
    <property type="entry name" value="PRK11784.1-2"/>
    <property type="match status" value="1"/>
</dbReference>
<reference evidence="4 5" key="1">
    <citation type="submission" date="2016-04" db="EMBL/GenBank/DDBJ databases">
        <title>ATOL: Assembling a taxonomically balanced genome-scale reconstruction of the evolutionary history of the Enterobacteriaceae.</title>
        <authorList>
            <person name="Plunkett G.III."/>
            <person name="Neeno-Eckwall E.C."/>
            <person name="Glasner J.D."/>
            <person name="Perna N.T."/>
        </authorList>
    </citation>
    <scope>NUCLEOTIDE SEQUENCE [LARGE SCALE GENOMIC DNA]</scope>
    <source>
        <strain evidence="4 5">ATCC 19692</strain>
    </source>
</reference>
<dbReference type="Pfam" id="PF26341">
    <property type="entry name" value="AAA_SelU"/>
    <property type="match status" value="1"/>
</dbReference>
<dbReference type="HAMAP" id="MF_01622">
    <property type="entry name" value="tRNA_sel_U_synth"/>
    <property type="match status" value="1"/>
</dbReference>
<dbReference type="EC" id="2.9.1.3" evidence="2"/>
<dbReference type="PANTHER" id="PTHR30401">
    <property type="entry name" value="TRNA 2-SELENOURIDINE SYNTHASE"/>
    <property type="match status" value="1"/>
</dbReference>
<dbReference type="PATRIC" id="fig|1354337.4.peg.33"/>
<comment type="catalytic activity">
    <reaction evidence="2">
        <text>5-methylaminomethyl-2-thiouridine(34) in tRNA + (2E)-geranyl diphosphate = 5-methylaminomethyl-S-(2E)-geranyl-thiouridine(34) in tRNA + diphosphate</text>
        <dbReference type="Rhea" id="RHEA:14085"/>
        <dbReference type="Rhea" id="RHEA-COMP:10195"/>
        <dbReference type="Rhea" id="RHEA-COMP:14654"/>
        <dbReference type="ChEBI" id="CHEBI:33019"/>
        <dbReference type="ChEBI" id="CHEBI:58057"/>
        <dbReference type="ChEBI" id="CHEBI:74455"/>
        <dbReference type="ChEBI" id="CHEBI:140632"/>
    </reaction>
</comment>
<dbReference type="InterPro" id="IPR058840">
    <property type="entry name" value="AAA_SelU"/>
</dbReference>
<evidence type="ECO:0000256" key="1">
    <source>
        <dbReference type="ARBA" id="ARBA00023266"/>
    </source>
</evidence>
<keyword evidence="2 4" id="KW-0808">Transferase</keyword>
<name>A0A198GQG5_9GAMM</name>
<dbReference type="AlphaFoldDB" id="A0A198GQG5"/>
<dbReference type="GO" id="GO:0002098">
    <property type="term" value="P:tRNA wobble uridine modification"/>
    <property type="evidence" value="ECO:0007669"/>
    <property type="project" value="UniProtKB-UniRule"/>
</dbReference>
<dbReference type="PANTHER" id="PTHR30401:SF0">
    <property type="entry name" value="TRNA 2-SELENOURIDINE SYNTHASE"/>
    <property type="match status" value="1"/>
</dbReference>
<dbReference type="SUPFAM" id="SSF52540">
    <property type="entry name" value="P-loop containing nucleoside triphosphate hydrolases"/>
    <property type="match status" value="1"/>
</dbReference>
<gene>
    <name evidence="2" type="primary">selU</name>
    <name evidence="4" type="ORF">M983_0030</name>
</gene>
<dbReference type="Proteomes" id="UP000094023">
    <property type="component" value="Unassembled WGS sequence"/>
</dbReference>
<sequence length="363" mass="41781">MDLAYSYQNIQHLLINNIPIIDVRAPIEFNQGAMPNAINLPLMNDDERMMVGTCYKQHGSDKAIQLGHQLVCGDTKAKRIHAWREACSQFPQGYICCARGGLRSHIVQQWLKDIGIRYPLIEGGYKVLRQTVIETLNELVERPIILVGGCTGNGKTALVRSLSDGVDLEGFAHHRGSSFGRTTQAQFSQATFENHLTVDMLKKAQYQTRWVFEDEGRAIGANSLPESLRNNMAQASLVVVEDPFERRIERLKEEYFDRMTHDFITLYGEEKGWQVYSDYLHHGLFAIRRRLGSQREAQLSTLLDGALKEQQITGDTRAHFSWLTPLLIEYYDPMYRYQLSKKQEKIMYRGSYEDVIKWLQVNK</sequence>
<organism evidence="4 5">
    <name type="scientific">Proteus myxofaciens ATCC 19692</name>
    <dbReference type="NCBI Taxonomy" id="1354337"/>
    <lineage>
        <taxon>Bacteria</taxon>
        <taxon>Pseudomonadati</taxon>
        <taxon>Pseudomonadota</taxon>
        <taxon>Gammaproteobacteria</taxon>
        <taxon>Enterobacterales</taxon>
        <taxon>Morganellaceae</taxon>
        <taxon>Proteus</taxon>
    </lineage>
</organism>
<keyword evidence="5" id="KW-1185">Reference proteome</keyword>
<evidence type="ECO:0000259" key="3">
    <source>
        <dbReference type="PROSITE" id="PS50206"/>
    </source>
</evidence>
<dbReference type="RefSeq" id="WP_066745156.1">
    <property type="nucleotide sequence ID" value="NZ_LXEN01000003.1"/>
</dbReference>